<comment type="caution">
    <text evidence="1">The sequence shown here is derived from an EMBL/GenBank/DDBJ whole genome shotgun (WGS) entry which is preliminary data.</text>
</comment>
<dbReference type="RefSeq" id="WP_180678290.1">
    <property type="nucleotide sequence ID" value="NZ_JACCKA010000055.1"/>
</dbReference>
<name>A0A853JD54_9GAMM</name>
<organism evidence="1 2">
    <name type="scientific">Luteimonas salinisoli</name>
    <dbReference type="NCBI Taxonomy" id="2752307"/>
    <lineage>
        <taxon>Bacteria</taxon>
        <taxon>Pseudomonadati</taxon>
        <taxon>Pseudomonadota</taxon>
        <taxon>Gammaproteobacteria</taxon>
        <taxon>Lysobacterales</taxon>
        <taxon>Lysobacteraceae</taxon>
        <taxon>Luteimonas</taxon>
    </lineage>
</organism>
<protein>
    <submittedName>
        <fullName evidence="1">Uncharacterized protein</fullName>
    </submittedName>
</protein>
<reference evidence="1 2" key="1">
    <citation type="submission" date="2020-07" db="EMBL/GenBank/DDBJ databases">
        <title>Luteimonas sp. SJ-92.</title>
        <authorList>
            <person name="Huang X.-X."/>
            <person name="Xu L."/>
            <person name="Sun J.-Q."/>
        </authorList>
    </citation>
    <scope>NUCLEOTIDE SEQUENCE [LARGE SCALE GENOMIC DNA]</scope>
    <source>
        <strain evidence="1 2">SJ-92</strain>
    </source>
</reference>
<sequence length="133" mass="14555">MREYPFDALLGGLVAALQAARGAAAGQYRRQVQAMAGEGGGTVGPAAAGVSVASLRAFRQIRIRDLAIEFDCMLQPCRKTSTVRLLLRQPARWRWPRRSVHRLRIELVDAPSPQCEVSIDGRGFKRFAIPAGP</sequence>
<dbReference type="EMBL" id="JACCKA010000055">
    <property type="protein sequence ID" value="NZA26500.1"/>
    <property type="molecule type" value="Genomic_DNA"/>
</dbReference>
<dbReference type="AlphaFoldDB" id="A0A853JD54"/>
<proteinExistence type="predicted"/>
<evidence type="ECO:0000313" key="2">
    <source>
        <dbReference type="Proteomes" id="UP000578091"/>
    </source>
</evidence>
<dbReference type="Proteomes" id="UP000578091">
    <property type="component" value="Unassembled WGS sequence"/>
</dbReference>
<accession>A0A853JD54</accession>
<keyword evidence="2" id="KW-1185">Reference proteome</keyword>
<evidence type="ECO:0000313" key="1">
    <source>
        <dbReference type="EMBL" id="NZA26500.1"/>
    </source>
</evidence>
<gene>
    <name evidence="1" type="ORF">H0E84_08885</name>
</gene>